<keyword evidence="1" id="KW-1133">Transmembrane helix</keyword>
<dbReference type="EMBL" id="CCEJ010000008">
    <property type="protein sequence ID" value="CDR34593.1"/>
    <property type="molecule type" value="Genomic_DNA"/>
</dbReference>
<proteinExistence type="predicted"/>
<dbReference type="OrthoDB" id="21479at2"/>
<keyword evidence="3" id="KW-1185">Reference proteome</keyword>
<dbReference type="RefSeq" id="WP_041018098.1">
    <property type="nucleotide sequence ID" value="NZ_CCEJ010000008.1"/>
</dbReference>
<dbReference type="Pfam" id="PF08570">
    <property type="entry name" value="DUF1761"/>
    <property type="match status" value="1"/>
</dbReference>
<name>A0A090D2R5_9BACT</name>
<keyword evidence="1" id="KW-0812">Transmembrane</keyword>
<sequence length="135" mass="14941">MLTLTGISPVALVLATLFNMILGYFWYHPRFLGGPWIDAHGFREDALKGNVKSYVGALVVGLIMAWVVGVFVYSLQASTISQALELAFFMWLGFIATAHFSGVIWAKKPIEVYLIDASFYLVSLAGMTLIFTLLK</sequence>
<feature type="transmembrane region" description="Helical" evidence="1">
    <location>
        <begin position="86"/>
        <end position="106"/>
    </location>
</feature>
<reference evidence="2" key="2">
    <citation type="submission" date="2014-09" db="EMBL/GenBank/DDBJ databases">
        <title>Criblamydia sequanensis harbors a mega-plasmid encoding arsenite resistance.</title>
        <authorList>
            <person name="Bertelli C."/>
            <person name="Goesmann A."/>
            <person name="Greub G."/>
        </authorList>
    </citation>
    <scope>NUCLEOTIDE SEQUENCE [LARGE SCALE GENOMIC DNA]</scope>
    <source>
        <strain evidence="2">CRIB-18</strain>
    </source>
</reference>
<reference evidence="2" key="1">
    <citation type="submission" date="2013-12" db="EMBL/GenBank/DDBJ databases">
        <authorList>
            <person name="Linke B."/>
        </authorList>
    </citation>
    <scope>NUCLEOTIDE SEQUENCE [LARGE SCALE GENOMIC DNA]</scope>
    <source>
        <strain evidence="2">CRIB-18</strain>
    </source>
</reference>
<evidence type="ECO:0000313" key="2">
    <source>
        <dbReference type="EMBL" id="CDR34593.1"/>
    </source>
</evidence>
<accession>A0A090D2R5</accession>
<keyword evidence="1" id="KW-0472">Membrane</keyword>
<feature type="transmembrane region" description="Helical" evidence="1">
    <location>
        <begin position="7"/>
        <end position="27"/>
    </location>
</feature>
<organism evidence="2 3">
    <name type="scientific">Candidatus Criblamydia sequanensis CRIB-18</name>
    <dbReference type="NCBI Taxonomy" id="1437425"/>
    <lineage>
        <taxon>Bacteria</taxon>
        <taxon>Pseudomonadati</taxon>
        <taxon>Chlamydiota</taxon>
        <taxon>Chlamydiia</taxon>
        <taxon>Parachlamydiales</taxon>
        <taxon>Candidatus Criblamydiaceae</taxon>
        <taxon>Candidatus Criblamydia</taxon>
    </lineage>
</organism>
<feature type="transmembrane region" description="Helical" evidence="1">
    <location>
        <begin position="112"/>
        <end position="134"/>
    </location>
</feature>
<comment type="caution">
    <text evidence="2">The sequence shown here is derived from an EMBL/GenBank/DDBJ whole genome shotgun (WGS) entry which is preliminary data.</text>
</comment>
<gene>
    <name evidence="2" type="ORF">CSEC_1784</name>
</gene>
<dbReference type="Proteomes" id="UP000031552">
    <property type="component" value="Unassembled WGS sequence"/>
</dbReference>
<evidence type="ECO:0000313" key="3">
    <source>
        <dbReference type="Proteomes" id="UP000031552"/>
    </source>
</evidence>
<dbReference type="AlphaFoldDB" id="A0A090D2R5"/>
<feature type="transmembrane region" description="Helical" evidence="1">
    <location>
        <begin position="54"/>
        <end position="74"/>
    </location>
</feature>
<evidence type="ECO:0000256" key="1">
    <source>
        <dbReference type="SAM" id="Phobius"/>
    </source>
</evidence>
<dbReference type="InterPro" id="IPR013879">
    <property type="entry name" value="DUF1761"/>
</dbReference>
<dbReference type="eggNOG" id="ENOG50314H5">
    <property type="taxonomic scope" value="Bacteria"/>
</dbReference>
<protein>
    <submittedName>
        <fullName evidence="2">Conserved putative membrane protein</fullName>
    </submittedName>
</protein>